<dbReference type="PROSITE" id="PS50011">
    <property type="entry name" value="PROTEIN_KINASE_DOM"/>
    <property type="match status" value="1"/>
</dbReference>
<dbReference type="SUPFAM" id="SSF56112">
    <property type="entry name" value="Protein kinase-like (PK-like)"/>
    <property type="match status" value="1"/>
</dbReference>
<keyword evidence="2" id="KW-0418">Kinase</keyword>
<dbReference type="Proteomes" id="UP001215280">
    <property type="component" value="Unassembled WGS sequence"/>
</dbReference>
<reference evidence="2" key="1">
    <citation type="submission" date="2023-03" db="EMBL/GenBank/DDBJ databases">
        <title>Massive genome expansion in bonnet fungi (Mycena s.s.) driven by repeated elements and novel gene families across ecological guilds.</title>
        <authorList>
            <consortium name="Lawrence Berkeley National Laboratory"/>
            <person name="Harder C.B."/>
            <person name="Miyauchi S."/>
            <person name="Viragh M."/>
            <person name="Kuo A."/>
            <person name="Thoen E."/>
            <person name="Andreopoulos B."/>
            <person name="Lu D."/>
            <person name="Skrede I."/>
            <person name="Drula E."/>
            <person name="Henrissat B."/>
            <person name="Morin E."/>
            <person name="Kohler A."/>
            <person name="Barry K."/>
            <person name="LaButti K."/>
            <person name="Morin E."/>
            <person name="Salamov A."/>
            <person name="Lipzen A."/>
            <person name="Mereny Z."/>
            <person name="Hegedus B."/>
            <person name="Baldrian P."/>
            <person name="Stursova M."/>
            <person name="Weitz H."/>
            <person name="Taylor A."/>
            <person name="Grigoriev I.V."/>
            <person name="Nagy L.G."/>
            <person name="Martin F."/>
            <person name="Kauserud H."/>
        </authorList>
    </citation>
    <scope>NUCLEOTIDE SEQUENCE</scope>
    <source>
        <strain evidence="2">CBHHK188m</strain>
    </source>
</reference>
<comment type="caution">
    <text evidence="2">The sequence shown here is derived from an EMBL/GenBank/DDBJ whole genome shotgun (WGS) entry which is preliminary data.</text>
</comment>
<dbReference type="Gene3D" id="1.10.510.10">
    <property type="entry name" value="Transferase(Phosphotransferase) domain 1"/>
    <property type="match status" value="1"/>
</dbReference>
<dbReference type="Pfam" id="PF07714">
    <property type="entry name" value="PK_Tyr_Ser-Thr"/>
    <property type="match status" value="1"/>
</dbReference>
<dbReference type="AlphaFoldDB" id="A0AAD7KBW2"/>
<dbReference type="PROSITE" id="PS00109">
    <property type="entry name" value="PROTEIN_KINASE_TYR"/>
    <property type="match status" value="1"/>
</dbReference>
<dbReference type="GO" id="GO:0005524">
    <property type="term" value="F:ATP binding"/>
    <property type="evidence" value="ECO:0007669"/>
    <property type="project" value="InterPro"/>
</dbReference>
<evidence type="ECO:0000313" key="2">
    <source>
        <dbReference type="EMBL" id="KAJ7782500.1"/>
    </source>
</evidence>
<accession>A0AAD7KBW2</accession>
<gene>
    <name evidence="2" type="ORF">DFH07DRAFT_324289</name>
</gene>
<dbReference type="GO" id="GO:0004674">
    <property type="term" value="F:protein serine/threonine kinase activity"/>
    <property type="evidence" value="ECO:0007669"/>
    <property type="project" value="TreeGrafter"/>
</dbReference>
<keyword evidence="3" id="KW-1185">Reference proteome</keyword>
<name>A0AAD7KBW2_9AGAR</name>
<dbReference type="InterPro" id="IPR051681">
    <property type="entry name" value="Ser/Thr_Kinases-Pseudokinases"/>
</dbReference>
<dbReference type="InterPro" id="IPR008266">
    <property type="entry name" value="Tyr_kinase_AS"/>
</dbReference>
<feature type="domain" description="Protein kinase" evidence="1">
    <location>
        <begin position="71"/>
        <end position="336"/>
    </location>
</feature>
<dbReference type="InterPro" id="IPR011009">
    <property type="entry name" value="Kinase-like_dom_sf"/>
</dbReference>
<dbReference type="PANTHER" id="PTHR44329">
    <property type="entry name" value="SERINE/THREONINE-PROTEIN KINASE TNNI3K-RELATED"/>
    <property type="match status" value="1"/>
</dbReference>
<dbReference type="EMBL" id="JARJLG010000003">
    <property type="protein sequence ID" value="KAJ7782500.1"/>
    <property type="molecule type" value="Genomic_DNA"/>
</dbReference>
<evidence type="ECO:0000259" key="1">
    <source>
        <dbReference type="PROSITE" id="PS50011"/>
    </source>
</evidence>
<dbReference type="InterPro" id="IPR001245">
    <property type="entry name" value="Ser-Thr/Tyr_kinase_cat_dom"/>
</dbReference>
<sequence>MFILDSESQEDVVLHLEDDSAQSFLDVVEDTLSRGFFIDQEHSRKARRIIRKLSELSDKLPSSLFIAGVTGREEYPRFGGGFADVFRATYKDKPVALKHTRHLSRAADSRHIRLKLCREALVWRDLHHPHILPFLGIDQDSFSSSLCLVSSWMEQGTVLKYLKGHGHANVDKLLFEIAQGLQYLHSRNVVHGDLRGANILINEDWSACLADFGLAEFSDDTMDSSPNHAGNLLWMAPELIDPERFGLEFARTPASDVYAFGCVCIELYTGRAPFSELSQAGALLRIINGERPARPSGTTPAMSDTLWQNVTSFWKQDPTARPVAQVVVQNMVWPVLSQEHEGDADDAQE</sequence>
<evidence type="ECO:0000313" key="3">
    <source>
        <dbReference type="Proteomes" id="UP001215280"/>
    </source>
</evidence>
<keyword evidence="2" id="KW-0808">Transferase</keyword>
<organism evidence="2 3">
    <name type="scientific">Mycena maculata</name>
    <dbReference type="NCBI Taxonomy" id="230809"/>
    <lineage>
        <taxon>Eukaryota</taxon>
        <taxon>Fungi</taxon>
        <taxon>Dikarya</taxon>
        <taxon>Basidiomycota</taxon>
        <taxon>Agaricomycotina</taxon>
        <taxon>Agaricomycetes</taxon>
        <taxon>Agaricomycetidae</taxon>
        <taxon>Agaricales</taxon>
        <taxon>Marasmiineae</taxon>
        <taxon>Mycenaceae</taxon>
        <taxon>Mycena</taxon>
    </lineage>
</organism>
<dbReference type="InterPro" id="IPR000719">
    <property type="entry name" value="Prot_kinase_dom"/>
</dbReference>
<protein>
    <submittedName>
        <fullName evidence="2">Kinase-like domain-containing protein</fullName>
    </submittedName>
</protein>
<feature type="non-terminal residue" evidence="2">
    <location>
        <position position="349"/>
    </location>
</feature>
<proteinExistence type="predicted"/>